<dbReference type="InterPro" id="IPR004358">
    <property type="entry name" value="Sig_transdc_His_kin-like_C"/>
</dbReference>
<dbReference type="SUPFAM" id="SSF47384">
    <property type="entry name" value="Homodimeric domain of signal transducing histidine kinase"/>
    <property type="match status" value="1"/>
</dbReference>
<sequence>MPSLPAWLAPIRQRFSPAGPVEPFNLMRRFSLISFVIISAVAIGLASLSTRFLVNESLERDALLSAQFIQSMAFGEIRHHDLDGMKMGDILAATQYGMLASETAKNRERARSEFLDHLAHLPDVLLASIFSPERKVIWSTNPALIGRQVHEDAALEAAFASHGQVSARYNEVEAGRTEQQFVRAPKMFFVENYIPLLDDQGTVLAMVEIYKEPVDLIERIDRGHQLIWAATALGGLTIYFGLFWIVWRASRLLASQQDQLVANKTYGGLVEMSTAVAHSLRNPLASIRSSAELAEVMPGQPATRNISDIISQVDRMSSWLHDLLLCLRPLRGEPQRVDLVEAVRSALGTFEPQLRQARIEAVFNTVTAPVVLSNALLLGQLLNSVLANAIEAMPEGGRLVLALEGGDEGDLLLCIDDSGQGLSRQQEMMAFKPFYSTKQGRLGIGLVMVRQIMEYFGGEASLHNLPAQGTRICLRFRTEFGPPFGYPSRQLDDPS</sequence>
<dbReference type="PANTHER" id="PTHR43547:SF2">
    <property type="entry name" value="HYBRID SIGNAL TRANSDUCTION HISTIDINE KINASE C"/>
    <property type="match status" value="1"/>
</dbReference>
<dbReference type="GO" id="GO:0000155">
    <property type="term" value="F:phosphorelay sensor kinase activity"/>
    <property type="evidence" value="ECO:0007669"/>
    <property type="project" value="InterPro"/>
</dbReference>
<feature type="domain" description="Histidine kinase" evidence="5">
    <location>
        <begin position="275"/>
        <end position="480"/>
    </location>
</feature>
<dbReference type="AlphaFoldDB" id="A0A383RRV8"/>
<dbReference type="Pfam" id="PF00512">
    <property type="entry name" value="HisKA"/>
    <property type="match status" value="1"/>
</dbReference>
<dbReference type="PANTHER" id="PTHR43547">
    <property type="entry name" value="TWO-COMPONENT HISTIDINE KINASE"/>
    <property type="match status" value="1"/>
</dbReference>
<evidence type="ECO:0000313" key="7">
    <source>
        <dbReference type="Proteomes" id="UP000263595"/>
    </source>
</evidence>
<keyword evidence="4" id="KW-1133">Transmembrane helix</keyword>
<keyword evidence="3" id="KW-0597">Phosphoprotein</keyword>
<evidence type="ECO:0000256" key="1">
    <source>
        <dbReference type="ARBA" id="ARBA00000085"/>
    </source>
</evidence>
<dbReference type="RefSeq" id="WP_119140117.1">
    <property type="nucleotide sequence ID" value="NZ_CBCSFL010000014.1"/>
</dbReference>
<dbReference type="Gene3D" id="1.10.287.130">
    <property type="match status" value="1"/>
</dbReference>
<dbReference type="InterPro" id="IPR003594">
    <property type="entry name" value="HATPase_dom"/>
</dbReference>
<dbReference type="InterPro" id="IPR005467">
    <property type="entry name" value="His_kinase_dom"/>
</dbReference>
<dbReference type="InterPro" id="IPR036097">
    <property type="entry name" value="HisK_dim/P_sf"/>
</dbReference>
<comment type="catalytic activity">
    <reaction evidence="1">
        <text>ATP + protein L-histidine = ADP + protein N-phospho-L-histidine.</text>
        <dbReference type="EC" id="2.7.13.3"/>
    </reaction>
</comment>
<evidence type="ECO:0000256" key="2">
    <source>
        <dbReference type="ARBA" id="ARBA00012438"/>
    </source>
</evidence>
<evidence type="ECO:0000256" key="4">
    <source>
        <dbReference type="SAM" id="Phobius"/>
    </source>
</evidence>
<dbReference type="InterPro" id="IPR036890">
    <property type="entry name" value="HATPase_C_sf"/>
</dbReference>
<reference evidence="7" key="1">
    <citation type="submission" date="2018-08" db="EMBL/GenBank/DDBJ databases">
        <authorList>
            <person name="Blom J."/>
        </authorList>
    </citation>
    <scope>NUCLEOTIDE SEQUENCE [LARGE SCALE GENOMIC DNA]</scope>
    <source>
        <strain evidence="7">CCOS 865</strain>
    </source>
</reference>
<feature type="transmembrane region" description="Helical" evidence="4">
    <location>
        <begin position="226"/>
        <end position="247"/>
    </location>
</feature>
<dbReference type="EC" id="2.7.13.3" evidence="2"/>
<dbReference type="Pfam" id="PF02518">
    <property type="entry name" value="HATPase_c"/>
    <property type="match status" value="1"/>
</dbReference>
<evidence type="ECO:0000256" key="3">
    <source>
        <dbReference type="ARBA" id="ARBA00022553"/>
    </source>
</evidence>
<dbReference type="CDD" id="cd00082">
    <property type="entry name" value="HisKA"/>
    <property type="match status" value="1"/>
</dbReference>
<dbReference type="PRINTS" id="PR00344">
    <property type="entry name" value="BCTRLSENSOR"/>
</dbReference>
<dbReference type="PROSITE" id="PS50109">
    <property type="entry name" value="HIS_KIN"/>
    <property type="match status" value="1"/>
</dbReference>
<accession>A0A383RRV8</accession>
<feature type="transmembrane region" description="Helical" evidence="4">
    <location>
        <begin position="30"/>
        <end position="54"/>
    </location>
</feature>
<dbReference type="InterPro" id="IPR003661">
    <property type="entry name" value="HisK_dim/P_dom"/>
</dbReference>
<dbReference type="SMART" id="SM00387">
    <property type="entry name" value="HATPase_c"/>
    <property type="match status" value="1"/>
</dbReference>
<evidence type="ECO:0000259" key="5">
    <source>
        <dbReference type="PROSITE" id="PS50109"/>
    </source>
</evidence>
<keyword evidence="6" id="KW-0808">Transferase</keyword>
<keyword evidence="4" id="KW-0472">Membrane</keyword>
<keyword evidence="7" id="KW-1185">Reference proteome</keyword>
<dbReference type="SUPFAM" id="SSF55874">
    <property type="entry name" value="ATPase domain of HSP90 chaperone/DNA topoisomerase II/histidine kinase"/>
    <property type="match status" value="1"/>
</dbReference>
<organism evidence="6 7">
    <name type="scientific">Pseudomonas reidholzensis</name>
    <dbReference type="NCBI Taxonomy" id="1785162"/>
    <lineage>
        <taxon>Bacteria</taxon>
        <taxon>Pseudomonadati</taxon>
        <taxon>Pseudomonadota</taxon>
        <taxon>Gammaproteobacteria</taxon>
        <taxon>Pseudomonadales</taxon>
        <taxon>Pseudomonadaceae</taxon>
        <taxon>Pseudomonas</taxon>
    </lineage>
</organism>
<proteinExistence type="predicted"/>
<keyword evidence="4" id="KW-0812">Transmembrane</keyword>
<dbReference type="OrthoDB" id="6993188at2"/>
<protein>
    <recommendedName>
        <fullName evidence="2">histidine kinase</fullName>
        <ecNumber evidence="2">2.7.13.3</ecNumber>
    </recommendedName>
</protein>
<dbReference type="Gene3D" id="3.30.565.10">
    <property type="entry name" value="Histidine kinase-like ATPase, C-terminal domain"/>
    <property type="match status" value="1"/>
</dbReference>
<name>A0A383RRV8_9PSED</name>
<gene>
    <name evidence="6" type="primary">zraS</name>
    <name evidence="6" type="ORF">CCOS865_01869</name>
</gene>
<evidence type="ECO:0000313" key="6">
    <source>
        <dbReference type="EMBL" id="SYX89615.1"/>
    </source>
</evidence>
<dbReference type="Proteomes" id="UP000263595">
    <property type="component" value="Unassembled WGS sequence"/>
</dbReference>
<dbReference type="SMART" id="SM00388">
    <property type="entry name" value="HisKA"/>
    <property type="match status" value="1"/>
</dbReference>
<dbReference type="EMBL" id="UNOZ01000013">
    <property type="protein sequence ID" value="SYX89615.1"/>
    <property type="molecule type" value="Genomic_DNA"/>
</dbReference>